<reference evidence="2" key="1">
    <citation type="journal article" date="2020" name="Nat. Commun.">
        <title>Genome sequence of the cluster root forming white lupin.</title>
        <authorList>
            <person name="Hufnagel B."/>
            <person name="Marques A."/>
            <person name="Soriano A."/>
            <person name="Marques L."/>
            <person name="Divol F."/>
            <person name="Doumas P."/>
            <person name="Sallet E."/>
            <person name="Mancinotti D."/>
            <person name="Carrere S."/>
            <person name="Marande W."/>
            <person name="Arribat S."/>
            <person name="Keller J."/>
            <person name="Huneau C."/>
            <person name="Blein T."/>
            <person name="Aime D."/>
            <person name="Laguerre M."/>
            <person name="Taylor J."/>
            <person name="Schubert V."/>
            <person name="Nelson M."/>
            <person name="Geu-Flores F."/>
            <person name="Crespi M."/>
            <person name="Gallardo-Guerrero K."/>
            <person name="Delaux P.-M."/>
            <person name="Salse J."/>
            <person name="Berges H."/>
            <person name="Guyot R."/>
            <person name="Gouzy J."/>
            <person name="Peret B."/>
        </authorList>
    </citation>
    <scope>NUCLEOTIDE SEQUENCE [LARGE SCALE GENOMIC DNA]</scope>
    <source>
        <strain evidence="2">cv. Amiga</strain>
    </source>
</reference>
<dbReference type="OrthoDB" id="1909036at2759"/>
<gene>
    <name evidence="1" type="ORF">Lalb_Chr25g0281871</name>
</gene>
<evidence type="ECO:0000313" key="2">
    <source>
        <dbReference type="Proteomes" id="UP000447434"/>
    </source>
</evidence>
<keyword evidence="2" id="KW-1185">Reference proteome</keyword>
<name>A0A6A4MKI5_LUPAL</name>
<proteinExistence type="predicted"/>
<comment type="caution">
    <text evidence="1">The sequence shown here is derived from an EMBL/GenBank/DDBJ whole genome shotgun (WGS) entry which is preliminary data.</text>
</comment>
<sequence length="55" mass="5969">MKKKSSNEGGGGGSFLYKWYFEHGTSGKKLTILLYLLSCSSGSVVQDLWSLPGPK</sequence>
<protein>
    <submittedName>
        <fullName evidence="1">Uncharacterized protein</fullName>
    </submittedName>
</protein>
<evidence type="ECO:0000313" key="1">
    <source>
        <dbReference type="EMBL" id="KAE9584776.1"/>
    </source>
</evidence>
<dbReference type="EMBL" id="WOCE01000025">
    <property type="protein sequence ID" value="KAE9584776.1"/>
    <property type="molecule type" value="Genomic_DNA"/>
</dbReference>
<dbReference type="Proteomes" id="UP000447434">
    <property type="component" value="Chromosome 25"/>
</dbReference>
<organism evidence="1 2">
    <name type="scientific">Lupinus albus</name>
    <name type="common">White lupine</name>
    <name type="synonym">Lupinus termis</name>
    <dbReference type="NCBI Taxonomy" id="3870"/>
    <lineage>
        <taxon>Eukaryota</taxon>
        <taxon>Viridiplantae</taxon>
        <taxon>Streptophyta</taxon>
        <taxon>Embryophyta</taxon>
        <taxon>Tracheophyta</taxon>
        <taxon>Spermatophyta</taxon>
        <taxon>Magnoliopsida</taxon>
        <taxon>eudicotyledons</taxon>
        <taxon>Gunneridae</taxon>
        <taxon>Pentapetalae</taxon>
        <taxon>rosids</taxon>
        <taxon>fabids</taxon>
        <taxon>Fabales</taxon>
        <taxon>Fabaceae</taxon>
        <taxon>Papilionoideae</taxon>
        <taxon>50 kb inversion clade</taxon>
        <taxon>genistoids sensu lato</taxon>
        <taxon>core genistoids</taxon>
        <taxon>Genisteae</taxon>
        <taxon>Lupinus</taxon>
    </lineage>
</organism>
<accession>A0A6A4MKI5</accession>
<dbReference type="AlphaFoldDB" id="A0A6A4MKI5"/>